<evidence type="ECO:0000256" key="17">
    <source>
        <dbReference type="SAM" id="SignalP"/>
    </source>
</evidence>
<feature type="compositionally biased region" description="Low complexity" evidence="16">
    <location>
        <begin position="128"/>
        <end position="157"/>
    </location>
</feature>
<keyword evidence="14" id="KW-0449">Lipoprotein</keyword>
<dbReference type="GO" id="GO:0046872">
    <property type="term" value="F:metal ion binding"/>
    <property type="evidence" value="ECO:0007669"/>
    <property type="project" value="UniProtKB-UniRule"/>
</dbReference>
<evidence type="ECO:0000256" key="2">
    <source>
        <dbReference type="ARBA" id="ARBA00004613"/>
    </source>
</evidence>
<dbReference type="GO" id="GO:0005576">
    <property type="term" value="C:extracellular region"/>
    <property type="evidence" value="ECO:0007669"/>
    <property type="project" value="UniProtKB-SubCell"/>
</dbReference>
<evidence type="ECO:0000313" key="20">
    <source>
        <dbReference type="EMBL" id="CDP30474.1"/>
    </source>
</evidence>
<dbReference type="InterPro" id="IPR008427">
    <property type="entry name" value="Extracellular_membr_CFEM_dom"/>
</dbReference>
<keyword evidence="11" id="KW-0472">Membrane</keyword>
<dbReference type="RefSeq" id="XP_001909941.1">
    <property type="nucleotide sequence ID" value="XM_001909906.1"/>
</dbReference>
<reference evidence="21" key="3">
    <citation type="journal article" date="2014" name="Genetics">
        <title>Maintaining two mating types: Structure of the mating type locus and its role in heterokaryosis in Podospora anserina.</title>
        <authorList>
            <person name="Grognet P."/>
            <person name="Bidard F."/>
            <person name="Kuchly C."/>
            <person name="Tong L.C.H."/>
            <person name="Coppin E."/>
            <person name="Benkhali J.A."/>
            <person name="Couloux A."/>
            <person name="Wincker P."/>
            <person name="Debuchy R."/>
            <person name="Silar P."/>
        </authorList>
    </citation>
    <scope>GENOME REANNOTATION</scope>
    <source>
        <strain evidence="21">S / ATCC MYA-4624 / DSM 980 / FGSC 10383</strain>
    </source>
</reference>
<organism evidence="19">
    <name type="scientific">Podospora anserina (strain S / ATCC MYA-4624 / DSM 980 / FGSC 10383)</name>
    <name type="common">Pleurage anserina</name>
    <dbReference type="NCBI Taxonomy" id="515849"/>
    <lineage>
        <taxon>Eukaryota</taxon>
        <taxon>Fungi</taxon>
        <taxon>Dikarya</taxon>
        <taxon>Ascomycota</taxon>
        <taxon>Pezizomycotina</taxon>
        <taxon>Sordariomycetes</taxon>
        <taxon>Sordariomycetidae</taxon>
        <taxon>Sordariales</taxon>
        <taxon>Podosporaceae</taxon>
        <taxon>Podospora</taxon>
        <taxon>Podospora anserina</taxon>
    </lineage>
</organism>
<evidence type="ECO:0000256" key="16">
    <source>
        <dbReference type="SAM" id="MobiDB-lite"/>
    </source>
</evidence>
<evidence type="ECO:0000256" key="6">
    <source>
        <dbReference type="ARBA" id="ARBA00022617"/>
    </source>
</evidence>
<comment type="similarity">
    <text evidence="3">Belongs to the RBT5 family.</text>
</comment>
<feature type="binding site" description="axial binding residue" evidence="15">
    <location>
        <position position="71"/>
    </location>
    <ligand>
        <name>heme</name>
        <dbReference type="ChEBI" id="CHEBI:30413"/>
    </ligand>
    <ligandPart>
        <name>Fe</name>
        <dbReference type="ChEBI" id="CHEBI:18248"/>
    </ligandPart>
</feature>
<dbReference type="VEuPathDB" id="FungiDB:PODANS_6_4450"/>
<comment type="caution">
    <text evidence="15">Lacks conserved residue(s) required for the propagation of feature annotation.</text>
</comment>
<dbReference type="GO" id="GO:0098552">
    <property type="term" value="C:side of membrane"/>
    <property type="evidence" value="ECO:0007669"/>
    <property type="project" value="UniProtKB-KW"/>
</dbReference>
<dbReference type="Proteomes" id="UP000001197">
    <property type="component" value="Chromosome 6"/>
</dbReference>
<sequence length="280" mass="27930">MKSIATFVLAFGAASVVAQNQWPEGFPECGVSVLCPSTRCRHAANHHVQKTCISNMQGKAGSEFSNCAAGDAACLCGAANFRWGINDCADQACGNSAVAQVVKDYGVAYCSSVNAPTAIPPTVSNVPTTSADASATTTQGSESATTTESSDDATPTPVSTQTWTSTLTSDGVEATATGTTTILGISNVPGATSVPETTLTTDLLTTVTEDSTTFTSTVGQTTLTTSLTGSALSSALSSQADEATQSSDASTSTSSAWGAQVTAPPALGFLAAAGIAAALL</sequence>
<evidence type="ECO:0000313" key="19">
    <source>
        <dbReference type="EMBL" id="CAP71075.1"/>
    </source>
</evidence>
<keyword evidence="5" id="KW-0964">Secreted</keyword>
<keyword evidence="21" id="KW-1185">Reference proteome</keyword>
<keyword evidence="10 15" id="KW-0408">Iron</keyword>
<feature type="signal peptide" evidence="17">
    <location>
        <begin position="1"/>
        <end position="18"/>
    </location>
</feature>
<proteinExistence type="inferred from homology"/>
<evidence type="ECO:0000256" key="11">
    <source>
        <dbReference type="ARBA" id="ARBA00023136"/>
    </source>
</evidence>
<dbReference type="PANTHER" id="PTHR37928">
    <property type="entry name" value="CFEM DOMAIN PROTEIN (AFU_ORTHOLOGUE AFUA_6G14090)"/>
    <property type="match status" value="1"/>
</dbReference>
<evidence type="ECO:0000256" key="7">
    <source>
        <dbReference type="ARBA" id="ARBA00022622"/>
    </source>
</evidence>
<dbReference type="GeneID" id="6195109"/>
<dbReference type="KEGG" id="pan:PODANSg6978"/>
<reference evidence="19" key="2">
    <citation type="submission" date="2008-07" db="EMBL/GenBank/DDBJ databases">
        <authorList>
            <person name="Genoscope - CEA"/>
        </authorList>
    </citation>
    <scope>NUCLEOTIDE SEQUENCE</scope>
    <source>
        <strain evidence="19">S mat+</strain>
    </source>
</reference>
<evidence type="ECO:0000259" key="18">
    <source>
        <dbReference type="PROSITE" id="PS52012"/>
    </source>
</evidence>
<dbReference type="EMBL" id="CU638744">
    <property type="protein sequence ID" value="CAP71075.1"/>
    <property type="molecule type" value="Genomic_DNA"/>
</dbReference>
<evidence type="ECO:0000256" key="3">
    <source>
        <dbReference type="ARBA" id="ARBA00010031"/>
    </source>
</evidence>
<accession>B2B1U0</accession>
<comment type="subcellular location">
    <subcellularLocation>
        <location evidence="1">Cell membrane</location>
        <topology evidence="1">Lipid-anchor</topology>
        <topology evidence="1">GPI-anchor</topology>
    </subcellularLocation>
    <subcellularLocation>
        <location evidence="2">Secreted</location>
    </subcellularLocation>
</comment>
<reference evidence="20" key="4">
    <citation type="submission" date="2015-04" db="EMBL/GenBank/DDBJ databases">
        <title>Maintaining two mating types: Structure of the mating type locus and its role in heterokaryosis in Podospora anserina.</title>
        <authorList>
            <person name="Grognet P."/>
            <person name="Bidard F."/>
            <person name="Kuchly C."/>
            <person name="Chan Ho Tong L."/>
            <person name="Coppin E."/>
            <person name="Ait Benkhali J."/>
            <person name="Couloux A."/>
            <person name="Wincker P."/>
            <person name="Debuchy R."/>
            <person name="Silar P."/>
        </authorList>
    </citation>
    <scope>NUCLEOTIDE SEQUENCE</scope>
</reference>
<dbReference type="eggNOG" id="ENOG502S1H2">
    <property type="taxonomic scope" value="Eukaryota"/>
</dbReference>
<dbReference type="PROSITE" id="PS52012">
    <property type="entry name" value="CFEM"/>
    <property type="match status" value="1"/>
</dbReference>
<dbReference type="OrthoDB" id="4590657at2759"/>
<evidence type="ECO:0000256" key="10">
    <source>
        <dbReference type="ARBA" id="ARBA00023004"/>
    </source>
</evidence>
<protein>
    <submittedName>
        <fullName evidence="19">Podospora anserina S mat+ genomic DNA chromosome 6, supercontig 2</fullName>
    </submittedName>
</protein>
<evidence type="ECO:0000256" key="8">
    <source>
        <dbReference type="ARBA" id="ARBA00022723"/>
    </source>
</evidence>
<feature type="disulfide bond" evidence="15">
    <location>
        <begin position="67"/>
        <end position="74"/>
    </location>
</feature>
<feature type="domain" description="CFEM" evidence="18">
    <location>
        <begin position="1"/>
        <end position="134"/>
    </location>
</feature>
<dbReference type="InterPro" id="IPR051735">
    <property type="entry name" value="CFEM_domain"/>
</dbReference>
<dbReference type="HOGENOM" id="CLU_063084_0_0_1"/>
<evidence type="ECO:0000313" key="21">
    <source>
        <dbReference type="Proteomes" id="UP000001197"/>
    </source>
</evidence>
<keyword evidence="13" id="KW-0325">Glycoprotein</keyword>
<evidence type="ECO:0000256" key="9">
    <source>
        <dbReference type="ARBA" id="ARBA00022729"/>
    </source>
</evidence>
<evidence type="ECO:0000256" key="5">
    <source>
        <dbReference type="ARBA" id="ARBA00022525"/>
    </source>
</evidence>
<evidence type="ECO:0000256" key="14">
    <source>
        <dbReference type="ARBA" id="ARBA00023288"/>
    </source>
</evidence>
<keyword evidence="7" id="KW-0336">GPI-anchor</keyword>
<evidence type="ECO:0000256" key="4">
    <source>
        <dbReference type="ARBA" id="ARBA00022475"/>
    </source>
</evidence>
<keyword evidence="4" id="KW-1003">Cell membrane</keyword>
<reference evidence="19 21" key="1">
    <citation type="journal article" date="2008" name="Genome Biol.">
        <title>The genome sequence of the model ascomycete fungus Podospora anserina.</title>
        <authorList>
            <person name="Espagne E."/>
            <person name="Lespinet O."/>
            <person name="Malagnac F."/>
            <person name="Da Silva C."/>
            <person name="Jaillon O."/>
            <person name="Porcel B.M."/>
            <person name="Couloux A."/>
            <person name="Aury J.-M."/>
            <person name="Segurens B."/>
            <person name="Poulain J."/>
            <person name="Anthouard V."/>
            <person name="Grossetete S."/>
            <person name="Khalili H."/>
            <person name="Coppin E."/>
            <person name="Dequard-Chablat M."/>
            <person name="Picard M."/>
            <person name="Contamine V."/>
            <person name="Arnaise S."/>
            <person name="Bourdais A."/>
            <person name="Berteaux-Lecellier V."/>
            <person name="Gautheret D."/>
            <person name="de Vries R.P."/>
            <person name="Battaglia E."/>
            <person name="Coutinho P.M."/>
            <person name="Danchin E.G.J."/>
            <person name="Henrissat B."/>
            <person name="El Khoury R."/>
            <person name="Sainsard-Chanet A."/>
            <person name="Boivin A."/>
            <person name="Pinan-Lucarre B."/>
            <person name="Sellem C.H."/>
            <person name="Debuchy R."/>
            <person name="Wincker P."/>
            <person name="Weissenbach J."/>
            <person name="Silar P."/>
        </authorList>
    </citation>
    <scope>NUCLEOTIDE SEQUENCE [LARGE SCALE GENOMIC DNA]</scope>
    <source>
        <strain evidence="21">S / ATCC MYA-4624 / DSM 980 / FGSC 10383</strain>
        <strain evidence="19">S mat+</strain>
    </source>
</reference>
<feature type="compositionally biased region" description="Polar residues" evidence="16">
    <location>
        <begin position="158"/>
        <end position="169"/>
    </location>
</feature>
<dbReference type="EMBL" id="FO904941">
    <property type="protein sequence ID" value="CDP30474.1"/>
    <property type="molecule type" value="Genomic_DNA"/>
</dbReference>
<evidence type="ECO:0000256" key="13">
    <source>
        <dbReference type="ARBA" id="ARBA00023180"/>
    </source>
</evidence>
<feature type="chain" id="PRO_5007639333" evidence="17">
    <location>
        <begin position="19"/>
        <end position="280"/>
    </location>
</feature>
<dbReference type="PANTHER" id="PTHR37928:SF1">
    <property type="entry name" value="CFEM DOMAIN PROTEIN (AFU_ORTHOLOGUE AFUA_6G14090)"/>
    <property type="match status" value="1"/>
</dbReference>
<dbReference type="GO" id="GO:0005886">
    <property type="term" value="C:plasma membrane"/>
    <property type="evidence" value="ECO:0007669"/>
    <property type="project" value="UniProtKB-SubCell"/>
</dbReference>
<keyword evidence="6 15" id="KW-0349">Heme</keyword>
<keyword evidence="9 17" id="KW-0732">Signal</keyword>
<dbReference type="Pfam" id="PF05730">
    <property type="entry name" value="CFEM"/>
    <property type="match status" value="1"/>
</dbReference>
<evidence type="ECO:0000256" key="1">
    <source>
        <dbReference type="ARBA" id="ARBA00004609"/>
    </source>
</evidence>
<evidence type="ECO:0000256" key="15">
    <source>
        <dbReference type="PROSITE-ProRule" id="PRU01356"/>
    </source>
</evidence>
<keyword evidence="8 15" id="KW-0479">Metal-binding</keyword>
<feature type="region of interest" description="Disordered" evidence="16">
    <location>
        <begin position="120"/>
        <end position="171"/>
    </location>
</feature>
<dbReference type="AlphaFoldDB" id="B2B1U0"/>
<evidence type="ECO:0000256" key="12">
    <source>
        <dbReference type="ARBA" id="ARBA00023157"/>
    </source>
</evidence>
<keyword evidence="12 15" id="KW-1015">Disulfide bond</keyword>
<name>B2B1U0_PODAN</name>
<gene>
    <name evidence="19" type="ORF">PODANS_6_4450</name>
</gene>